<proteinExistence type="predicted"/>
<protein>
    <recommendedName>
        <fullName evidence="2">Fimbrial protein</fullName>
    </recommendedName>
</protein>
<sequence>MTENEGGDAQTGVIYTITVNAGTAEIFKLGALTASGADASDYCALITDPSSTTNFKHCTNKAIKLDEMSSSFNVNLDHEQAGPIGYGGKTFTVPLTSCPE</sequence>
<organism evidence="1">
    <name type="scientific">Salmonella enterica</name>
    <name type="common">Salmonella choleraesuis</name>
    <dbReference type="NCBI Taxonomy" id="28901"/>
    <lineage>
        <taxon>Bacteria</taxon>
        <taxon>Pseudomonadati</taxon>
        <taxon>Pseudomonadota</taxon>
        <taxon>Gammaproteobacteria</taxon>
        <taxon>Enterobacterales</taxon>
        <taxon>Enterobacteriaceae</taxon>
        <taxon>Salmonella</taxon>
    </lineage>
</organism>
<accession>A0A744FCN9</accession>
<dbReference type="AlphaFoldDB" id="A0A744FCN9"/>
<reference evidence="1" key="2">
    <citation type="submission" date="2020-02" db="EMBL/GenBank/DDBJ databases">
        <authorList>
            <consortium name="NCBI Pathogen Detection Project"/>
        </authorList>
    </citation>
    <scope>NUCLEOTIDE SEQUENCE</scope>
    <source>
        <strain evidence="1">MA.04ba 6789-3</strain>
    </source>
</reference>
<reference evidence="1" key="1">
    <citation type="journal article" date="2018" name="Genome Biol.">
        <title>SKESA: strategic k-mer extension for scrupulous assemblies.</title>
        <authorList>
            <person name="Souvorov A."/>
            <person name="Agarwala R."/>
            <person name="Lipman D.J."/>
        </authorList>
    </citation>
    <scope>NUCLEOTIDE SEQUENCE</scope>
    <source>
        <strain evidence="1">MA.04ba 6789-3</strain>
    </source>
</reference>
<gene>
    <name evidence="1" type="ORF">G9E92_004968</name>
</gene>
<dbReference type="EMBL" id="DAAUQW010000024">
    <property type="protein sequence ID" value="HAF2529858.1"/>
    <property type="molecule type" value="Genomic_DNA"/>
</dbReference>
<evidence type="ECO:0000313" key="1">
    <source>
        <dbReference type="EMBL" id="HAF2529858.1"/>
    </source>
</evidence>
<comment type="caution">
    <text evidence="1">The sequence shown here is derived from an EMBL/GenBank/DDBJ whole genome shotgun (WGS) entry which is preliminary data.</text>
</comment>
<evidence type="ECO:0008006" key="2">
    <source>
        <dbReference type="Google" id="ProtNLM"/>
    </source>
</evidence>
<name>A0A744FCN9_SALER</name>